<reference evidence="2" key="2">
    <citation type="journal article" date="2023" name="IMA Fungus">
        <title>Comparative genomic study of the Penicillium genus elucidates a diverse pangenome and 15 lateral gene transfer events.</title>
        <authorList>
            <person name="Petersen C."/>
            <person name="Sorensen T."/>
            <person name="Nielsen M.R."/>
            <person name="Sondergaard T.E."/>
            <person name="Sorensen J.L."/>
            <person name="Fitzpatrick D.A."/>
            <person name="Frisvad J.C."/>
            <person name="Nielsen K.L."/>
        </authorList>
    </citation>
    <scope>NUCLEOTIDE SEQUENCE</scope>
    <source>
        <strain evidence="2">IBT 29495</strain>
    </source>
</reference>
<evidence type="ECO:0000259" key="1">
    <source>
        <dbReference type="PROSITE" id="PS50011"/>
    </source>
</evidence>
<dbReference type="InterPro" id="IPR000719">
    <property type="entry name" value="Prot_kinase_dom"/>
</dbReference>
<accession>A0A9W9XKM3</accession>
<dbReference type="EMBL" id="JAPWDS010000006">
    <property type="protein sequence ID" value="KAJ5494733.1"/>
    <property type="molecule type" value="Genomic_DNA"/>
</dbReference>
<proteinExistence type="predicted"/>
<dbReference type="GO" id="GO:0005524">
    <property type="term" value="F:ATP binding"/>
    <property type="evidence" value="ECO:0007669"/>
    <property type="project" value="InterPro"/>
</dbReference>
<dbReference type="InterPro" id="IPR011009">
    <property type="entry name" value="Kinase-like_dom_sf"/>
</dbReference>
<organism evidence="2 3">
    <name type="scientific">Penicillium fimorum</name>
    <dbReference type="NCBI Taxonomy" id="1882269"/>
    <lineage>
        <taxon>Eukaryota</taxon>
        <taxon>Fungi</taxon>
        <taxon>Dikarya</taxon>
        <taxon>Ascomycota</taxon>
        <taxon>Pezizomycotina</taxon>
        <taxon>Eurotiomycetes</taxon>
        <taxon>Eurotiomycetidae</taxon>
        <taxon>Eurotiales</taxon>
        <taxon>Aspergillaceae</taxon>
        <taxon>Penicillium</taxon>
    </lineage>
</organism>
<dbReference type="Proteomes" id="UP001149954">
    <property type="component" value="Unassembled WGS sequence"/>
</dbReference>
<name>A0A9W9XKM3_9EURO</name>
<protein>
    <recommendedName>
        <fullName evidence="1">Protein kinase domain-containing protein</fullName>
    </recommendedName>
</protein>
<evidence type="ECO:0000313" key="3">
    <source>
        <dbReference type="Proteomes" id="UP001149954"/>
    </source>
</evidence>
<dbReference type="GO" id="GO:0004672">
    <property type="term" value="F:protein kinase activity"/>
    <property type="evidence" value="ECO:0007669"/>
    <property type="project" value="InterPro"/>
</dbReference>
<feature type="domain" description="Protein kinase" evidence="1">
    <location>
        <begin position="1"/>
        <end position="157"/>
    </location>
</feature>
<sequence>MATLDNPQLEILETNEAFEDTNGSFGFVDTMLKARYYSSIIVNPADLTSIVQIPPSAYGPLYARELTRAPDPLPKDTHVNSGALMKSQARSMQKTTKDYRGVLAGAEGGIRHLHSMGWIHNDINHSNIMFDGAKLVIVDFGSCQPIGESVEGYGGIF</sequence>
<dbReference type="Pfam" id="PF00069">
    <property type="entry name" value="Pkinase"/>
    <property type="match status" value="1"/>
</dbReference>
<dbReference type="AlphaFoldDB" id="A0A9W9XKM3"/>
<dbReference type="PROSITE" id="PS50011">
    <property type="entry name" value="PROTEIN_KINASE_DOM"/>
    <property type="match status" value="1"/>
</dbReference>
<dbReference type="OrthoDB" id="4062651at2759"/>
<keyword evidence="3" id="KW-1185">Reference proteome</keyword>
<evidence type="ECO:0000313" key="2">
    <source>
        <dbReference type="EMBL" id="KAJ5494733.1"/>
    </source>
</evidence>
<comment type="caution">
    <text evidence="2">The sequence shown here is derived from an EMBL/GenBank/DDBJ whole genome shotgun (WGS) entry which is preliminary data.</text>
</comment>
<gene>
    <name evidence="2" type="ORF">N7463_010820</name>
</gene>
<dbReference type="Gene3D" id="1.10.510.10">
    <property type="entry name" value="Transferase(Phosphotransferase) domain 1"/>
    <property type="match status" value="1"/>
</dbReference>
<dbReference type="SUPFAM" id="SSF56112">
    <property type="entry name" value="Protein kinase-like (PK-like)"/>
    <property type="match status" value="1"/>
</dbReference>
<reference evidence="2" key="1">
    <citation type="submission" date="2022-12" db="EMBL/GenBank/DDBJ databases">
        <authorList>
            <person name="Petersen C."/>
        </authorList>
    </citation>
    <scope>NUCLEOTIDE SEQUENCE</scope>
    <source>
        <strain evidence="2">IBT 29495</strain>
    </source>
</reference>